<dbReference type="AlphaFoldDB" id="A0A3N5BE28"/>
<dbReference type="OrthoDB" id="9794382at2"/>
<keyword evidence="3" id="KW-0963">Cytoplasm</keyword>
<dbReference type="GO" id="GO:0007165">
    <property type="term" value="P:signal transduction"/>
    <property type="evidence" value="ECO:0007669"/>
    <property type="project" value="InterPro"/>
</dbReference>
<dbReference type="Gene3D" id="2.40.50.180">
    <property type="entry name" value="CheA-289, Domain 4"/>
    <property type="match status" value="1"/>
</dbReference>
<proteinExistence type="predicted"/>
<organism evidence="6 7">
    <name type="scientific">Aquisalibacillus elongatus</name>
    <dbReference type="NCBI Taxonomy" id="485577"/>
    <lineage>
        <taxon>Bacteria</taxon>
        <taxon>Bacillati</taxon>
        <taxon>Bacillota</taxon>
        <taxon>Bacilli</taxon>
        <taxon>Bacillales</taxon>
        <taxon>Bacillaceae</taxon>
        <taxon>Aquisalibacillus</taxon>
    </lineage>
</organism>
<dbReference type="Pfam" id="PF01584">
    <property type="entry name" value="CheW"/>
    <property type="match status" value="1"/>
</dbReference>
<dbReference type="SUPFAM" id="SSF50341">
    <property type="entry name" value="CheW-like"/>
    <property type="match status" value="1"/>
</dbReference>
<reference evidence="6 7" key="1">
    <citation type="submission" date="2018-11" db="EMBL/GenBank/DDBJ databases">
        <title>Genomic Encyclopedia of Type Strains, Phase IV (KMG-IV): sequencing the most valuable type-strain genomes for metagenomic binning, comparative biology and taxonomic classification.</title>
        <authorList>
            <person name="Goeker M."/>
        </authorList>
    </citation>
    <scope>NUCLEOTIDE SEQUENCE [LARGE SCALE GENOMIC DNA]</scope>
    <source>
        <strain evidence="6 7">DSM 18090</strain>
    </source>
</reference>
<protein>
    <recommendedName>
        <fullName evidence="2">Chemotaxis protein CheW</fullName>
    </recommendedName>
</protein>
<dbReference type="SMART" id="SM00260">
    <property type="entry name" value="CheW"/>
    <property type="match status" value="1"/>
</dbReference>
<dbReference type="GO" id="GO:0005829">
    <property type="term" value="C:cytosol"/>
    <property type="evidence" value="ECO:0007669"/>
    <property type="project" value="TreeGrafter"/>
</dbReference>
<gene>
    <name evidence="6" type="ORF">EDC24_0860</name>
</gene>
<dbReference type="Gene3D" id="2.30.30.40">
    <property type="entry name" value="SH3 Domains"/>
    <property type="match status" value="1"/>
</dbReference>
<accession>A0A3N5BE28</accession>
<evidence type="ECO:0000313" key="6">
    <source>
        <dbReference type="EMBL" id="RPF55974.1"/>
    </source>
</evidence>
<sequence length="154" mass="17415">MSEAVEQVTKHIVFKLDTEYYGIPVESVGSIERVQKITRVPNTKPYMKGVMNLRGIITPIIDLRKKFGLESIDFDDQTRILIVQLQDMTVGFIVDEANDVIDLGSSTIEPPPEAFNSTHVDYIKGVTKENNRLIVLLDLEKVLHEEEELASNQS</sequence>
<dbReference type="InterPro" id="IPR002545">
    <property type="entry name" value="CheW-lke_dom"/>
</dbReference>
<name>A0A3N5BE28_9BACI</name>
<comment type="subcellular location">
    <subcellularLocation>
        <location evidence="1">Cytoplasm</location>
    </subcellularLocation>
</comment>
<evidence type="ECO:0000256" key="3">
    <source>
        <dbReference type="ARBA" id="ARBA00022490"/>
    </source>
</evidence>
<dbReference type="InterPro" id="IPR036061">
    <property type="entry name" value="CheW-like_dom_sf"/>
</dbReference>
<evidence type="ECO:0000256" key="4">
    <source>
        <dbReference type="ARBA" id="ARBA00022500"/>
    </source>
</evidence>
<dbReference type="FunFam" id="2.40.50.180:FF:000002">
    <property type="entry name" value="Chemotaxis protein CheW"/>
    <property type="match status" value="1"/>
</dbReference>
<comment type="caution">
    <text evidence="6">The sequence shown here is derived from an EMBL/GenBank/DDBJ whole genome shotgun (WGS) entry which is preliminary data.</text>
</comment>
<keyword evidence="7" id="KW-1185">Reference proteome</keyword>
<dbReference type="PROSITE" id="PS50851">
    <property type="entry name" value="CHEW"/>
    <property type="match status" value="1"/>
</dbReference>
<feature type="domain" description="CheW-like" evidence="5">
    <location>
        <begin position="8"/>
        <end position="148"/>
    </location>
</feature>
<dbReference type="Proteomes" id="UP000276443">
    <property type="component" value="Unassembled WGS sequence"/>
</dbReference>
<dbReference type="InterPro" id="IPR039315">
    <property type="entry name" value="CheW"/>
</dbReference>
<dbReference type="GO" id="GO:0006935">
    <property type="term" value="P:chemotaxis"/>
    <property type="evidence" value="ECO:0007669"/>
    <property type="project" value="UniProtKB-KW"/>
</dbReference>
<dbReference type="RefSeq" id="WP_124220004.1">
    <property type="nucleotide sequence ID" value="NZ_RKRF01000007.1"/>
</dbReference>
<evidence type="ECO:0000259" key="5">
    <source>
        <dbReference type="PROSITE" id="PS50851"/>
    </source>
</evidence>
<keyword evidence="4" id="KW-0145">Chemotaxis</keyword>
<evidence type="ECO:0000256" key="1">
    <source>
        <dbReference type="ARBA" id="ARBA00004496"/>
    </source>
</evidence>
<dbReference type="PANTHER" id="PTHR22617">
    <property type="entry name" value="CHEMOTAXIS SENSOR HISTIDINE KINASE-RELATED"/>
    <property type="match status" value="1"/>
</dbReference>
<dbReference type="PANTHER" id="PTHR22617:SF23">
    <property type="entry name" value="CHEMOTAXIS PROTEIN CHEW"/>
    <property type="match status" value="1"/>
</dbReference>
<evidence type="ECO:0000313" key="7">
    <source>
        <dbReference type="Proteomes" id="UP000276443"/>
    </source>
</evidence>
<dbReference type="CDD" id="cd00732">
    <property type="entry name" value="CheW"/>
    <property type="match status" value="1"/>
</dbReference>
<dbReference type="EMBL" id="RKRF01000007">
    <property type="protein sequence ID" value="RPF55974.1"/>
    <property type="molecule type" value="Genomic_DNA"/>
</dbReference>
<evidence type="ECO:0000256" key="2">
    <source>
        <dbReference type="ARBA" id="ARBA00021483"/>
    </source>
</evidence>